<dbReference type="EMBL" id="AZFV01000012">
    <property type="protein sequence ID" value="KRM17147.1"/>
    <property type="molecule type" value="Genomic_DNA"/>
</dbReference>
<proteinExistence type="predicted"/>
<keyword evidence="5" id="KW-1185">Reference proteome</keyword>
<feature type="domain" description="S-layer protein C-terminal" evidence="3">
    <location>
        <begin position="440"/>
        <end position="484"/>
    </location>
</feature>
<organism evidence="4 5">
    <name type="scientific">Companilactobacillus nantensis DSM 16982</name>
    <dbReference type="NCBI Taxonomy" id="1423774"/>
    <lineage>
        <taxon>Bacteria</taxon>
        <taxon>Bacillati</taxon>
        <taxon>Bacillota</taxon>
        <taxon>Bacilli</taxon>
        <taxon>Lactobacillales</taxon>
        <taxon>Lactobacillaceae</taxon>
        <taxon>Companilactobacillus</taxon>
    </lineage>
</organism>
<dbReference type="SUPFAM" id="SSF52047">
    <property type="entry name" value="RNI-like"/>
    <property type="match status" value="1"/>
</dbReference>
<evidence type="ECO:0000259" key="3">
    <source>
        <dbReference type="Pfam" id="PF03217"/>
    </source>
</evidence>
<comment type="caution">
    <text evidence="4">The sequence shown here is derived from an EMBL/GenBank/DDBJ whole genome shotgun (WGS) entry which is preliminary data.</text>
</comment>
<feature type="compositionally biased region" description="Polar residues" evidence="1">
    <location>
        <begin position="56"/>
        <end position="91"/>
    </location>
</feature>
<dbReference type="Pfam" id="PF03217">
    <property type="entry name" value="SlpA"/>
    <property type="match status" value="1"/>
</dbReference>
<dbReference type="Proteomes" id="UP000051302">
    <property type="component" value="Unassembled WGS sequence"/>
</dbReference>
<gene>
    <name evidence="4" type="ORF">FD31_GL000392</name>
</gene>
<name>A0A0R1WMX8_9LACO</name>
<accession>A0A0R1WMX8</accession>
<dbReference type="PATRIC" id="fig|1423774.3.peg.404"/>
<dbReference type="InterPro" id="IPR024968">
    <property type="entry name" value="SlpA_C_lactobacillus"/>
</dbReference>
<dbReference type="InterPro" id="IPR032675">
    <property type="entry name" value="LRR_dom_sf"/>
</dbReference>
<feature type="region of interest" description="Disordered" evidence="1">
    <location>
        <begin position="50"/>
        <end position="91"/>
    </location>
</feature>
<dbReference type="Gene3D" id="3.80.10.10">
    <property type="entry name" value="Ribonuclease Inhibitor"/>
    <property type="match status" value="1"/>
</dbReference>
<protein>
    <recommendedName>
        <fullName evidence="3">S-layer protein C-terminal domain-containing protein</fullName>
    </recommendedName>
</protein>
<feature type="signal peptide" evidence="2">
    <location>
        <begin position="1"/>
        <end position="20"/>
    </location>
</feature>
<reference evidence="4 5" key="1">
    <citation type="journal article" date="2015" name="Genome Announc.">
        <title>Expanding the biotechnology potential of lactobacilli through comparative genomics of 213 strains and associated genera.</title>
        <authorList>
            <person name="Sun Z."/>
            <person name="Harris H.M."/>
            <person name="McCann A."/>
            <person name="Guo C."/>
            <person name="Argimon S."/>
            <person name="Zhang W."/>
            <person name="Yang X."/>
            <person name="Jeffery I.B."/>
            <person name="Cooney J.C."/>
            <person name="Kagawa T.F."/>
            <person name="Liu W."/>
            <person name="Song Y."/>
            <person name="Salvetti E."/>
            <person name="Wrobel A."/>
            <person name="Rasinkangas P."/>
            <person name="Parkhill J."/>
            <person name="Rea M.C."/>
            <person name="O'Sullivan O."/>
            <person name="Ritari J."/>
            <person name="Douillard F.P."/>
            <person name="Paul Ross R."/>
            <person name="Yang R."/>
            <person name="Briner A.E."/>
            <person name="Felis G.E."/>
            <person name="de Vos W.M."/>
            <person name="Barrangou R."/>
            <person name="Klaenhammer T.R."/>
            <person name="Caufield P.W."/>
            <person name="Cui Y."/>
            <person name="Zhang H."/>
            <person name="O'Toole P.W."/>
        </authorList>
    </citation>
    <scope>NUCLEOTIDE SEQUENCE [LARGE SCALE GENOMIC DNA]</scope>
    <source>
        <strain evidence="4 5">DSM 16982</strain>
    </source>
</reference>
<evidence type="ECO:0000256" key="2">
    <source>
        <dbReference type="SAM" id="SignalP"/>
    </source>
</evidence>
<evidence type="ECO:0000313" key="4">
    <source>
        <dbReference type="EMBL" id="KRM17147.1"/>
    </source>
</evidence>
<feature type="chain" id="PRO_5006412794" description="S-layer protein C-terminal domain-containing protein" evidence="2">
    <location>
        <begin position="21"/>
        <end position="555"/>
    </location>
</feature>
<keyword evidence="2" id="KW-0732">Signal</keyword>
<dbReference type="STRING" id="1423774.FD31_GL000392"/>
<dbReference type="AlphaFoldDB" id="A0A0R1WMX8"/>
<sequence length="555" mass="60690">MSLAGVLALLGVSQSIVVKADVNNDNNNPQADTGVTTQAGIKEQLYDNSEPELQDKTNLNPAPETKQVQTADQPSVDQDSNDASEQSSGTVANVQWNFKNKSLYVSAGDLNEISSDSNPWGTSNDYLKQNATSITIGDDGTGKTGKVVAGKSATGLFEGFKNVTAINGLSNLDVSNTDDLSNLFSDCTNLTSLDLSAMDIKKTASIDNMLGNDTNIDTLVLSPSTKLTNSGLNVGQHNETNGYMWSVKGLTPKNTSDLIALYNGASTITDTTTWHNYAPFTISVIGEDTNGKVLGSTNFYSPIDSEGKLKPDSSEFYKGLTNINSNGKVILDESGNQLVSRLYSSRITPDIWDAEKDSQGRLFLTLKYFGATSDVNKFFSRFTSNAMTTEDLSGLTYTYYLVYPAKENANSSSGSSSTNREIEGIEERVSTYAEKPEVQLYDDNGSILTDRKLSPNSDWYTDESMQLNKDKYYRVATNQWAKANDVYLYYPSASKVRVNAGTTATLVTDEGETVTDRALQPLSNWYTDKYIYINDVKYYRVATNEFVSANQVAEY</sequence>
<evidence type="ECO:0000256" key="1">
    <source>
        <dbReference type="SAM" id="MobiDB-lite"/>
    </source>
</evidence>
<evidence type="ECO:0000313" key="5">
    <source>
        <dbReference type="Proteomes" id="UP000051302"/>
    </source>
</evidence>